<reference evidence="2 3" key="1">
    <citation type="submission" date="2021-03" db="EMBL/GenBank/DDBJ databases">
        <title>Complete genome of Polaribacter_sp.SM13.</title>
        <authorList>
            <person name="Jeong S.W."/>
            <person name="Bae J.W."/>
        </authorList>
    </citation>
    <scope>NUCLEOTIDE SEQUENCE [LARGE SCALE GENOMIC DNA]</scope>
    <source>
        <strain evidence="2 3">SM13</strain>
    </source>
</reference>
<gene>
    <name evidence="2" type="ORF">J3359_12010</name>
</gene>
<dbReference type="NCBIfam" id="NF033547">
    <property type="entry name" value="transpos_IS1595"/>
    <property type="match status" value="1"/>
</dbReference>
<evidence type="ECO:0000313" key="3">
    <source>
        <dbReference type="Proteomes" id="UP000663920"/>
    </source>
</evidence>
<protein>
    <submittedName>
        <fullName evidence="2">IS1595 family transposase</fullName>
    </submittedName>
</protein>
<proteinExistence type="predicted"/>
<dbReference type="KEGG" id="pcea:J3359_12010"/>
<dbReference type="EMBL" id="CP071869">
    <property type="protein sequence ID" value="QTE24509.1"/>
    <property type="molecule type" value="Genomic_DNA"/>
</dbReference>
<dbReference type="AlphaFoldDB" id="A0A975H8W4"/>
<evidence type="ECO:0000259" key="1">
    <source>
        <dbReference type="Pfam" id="PF12762"/>
    </source>
</evidence>
<organism evidence="2 3">
    <name type="scientific">Polaribacter cellanae</name>
    <dbReference type="NCBI Taxonomy" id="2818493"/>
    <lineage>
        <taxon>Bacteria</taxon>
        <taxon>Pseudomonadati</taxon>
        <taxon>Bacteroidota</taxon>
        <taxon>Flavobacteriia</taxon>
        <taxon>Flavobacteriales</taxon>
        <taxon>Flavobacteriaceae</taxon>
    </lineage>
</organism>
<dbReference type="InterPro" id="IPR024445">
    <property type="entry name" value="Tnp_ISXO2-like"/>
</dbReference>
<keyword evidence="3" id="KW-1185">Reference proteome</keyword>
<sequence length="133" mass="15275">MWLAERHGVKQMTAWLFRRKVQEAMKSSEKYPLEDEVHVDEFEIGTPKKGEQGRSKSATKIRVVIAIENRGGKPGRWYAKVIDDYSCKSLKPIFETHIKSDANIITDGWSGYKPLKKNFPNLTQILSYNLSST</sequence>
<evidence type="ECO:0000313" key="2">
    <source>
        <dbReference type="EMBL" id="QTE24509.1"/>
    </source>
</evidence>
<accession>A0A975H8W4</accession>
<dbReference type="Proteomes" id="UP000663920">
    <property type="component" value="Chromosome"/>
</dbReference>
<feature type="domain" description="ISXO2-like transposase" evidence="1">
    <location>
        <begin position="33"/>
        <end position="119"/>
    </location>
</feature>
<name>A0A975H8W4_9FLAO</name>
<dbReference type="Pfam" id="PF12762">
    <property type="entry name" value="DDE_Tnp_IS1595"/>
    <property type="match status" value="1"/>
</dbReference>